<dbReference type="CDD" id="cd00130">
    <property type="entry name" value="PAS"/>
    <property type="match status" value="2"/>
</dbReference>
<dbReference type="GO" id="GO:0009927">
    <property type="term" value="F:histidine phosphotransfer kinase activity"/>
    <property type="evidence" value="ECO:0007669"/>
    <property type="project" value="TreeGrafter"/>
</dbReference>
<dbReference type="NCBIfam" id="TIGR00229">
    <property type="entry name" value="sensory_box"/>
    <property type="match status" value="1"/>
</dbReference>
<dbReference type="InterPro" id="IPR035965">
    <property type="entry name" value="PAS-like_dom_sf"/>
</dbReference>
<evidence type="ECO:0000256" key="4">
    <source>
        <dbReference type="ARBA" id="ARBA00022679"/>
    </source>
</evidence>
<dbReference type="InterPro" id="IPR036890">
    <property type="entry name" value="HATPase_C_sf"/>
</dbReference>
<dbReference type="EC" id="2.7.13.3" evidence="2"/>
<dbReference type="InterPro" id="IPR036097">
    <property type="entry name" value="HisK_dim/P_sf"/>
</dbReference>
<dbReference type="SUPFAM" id="SSF55874">
    <property type="entry name" value="ATPase domain of HSP90 chaperone/DNA topoisomerase II/histidine kinase"/>
    <property type="match status" value="1"/>
</dbReference>
<keyword evidence="3" id="KW-0597">Phosphoprotein</keyword>
<dbReference type="Pfam" id="PF08448">
    <property type="entry name" value="PAS_4"/>
    <property type="match status" value="1"/>
</dbReference>
<dbReference type="InterPro" id="IPR013656">
    <property type="entry name" value="PAS_4"/>
</dbReference>
<dbReference type="Gene3D" id="3.30.565.10">
    <property type="entry name" value="Histidine kinase-like ATPase, C-terminal domain"/>
    <property type="match status" value="1"/>
</dbReference>
<dbReference type="GO" id="GO:0005886">
    <property type="term" value="C:plasma membrane"/>
    <property type="evidence" value="ECO:0007669"/>
    <property type="project" value="TreeGrafter"/>
</dbReference>
<evidence type="ECO:0000313" key="11">
    <source>
        <dbReference type="Proteomes" id="UP000230709"/>
    </source>
</evidence>
<sequence>MSVGDAALQIREDPAFAALEDSGAPIVAAVGVPPAIVYLNESARAAFGADAAALGERLFRGEEEGARRLAELAVSTQHGAAPRLERLRFSFGPIAQTVTILCRKTRAAEQGGLFLIAALGVRARSQAELALQQAPSLPVEPEPRPIVEAAAEPEPAPSLVMPDPEPPSVPAVEPESAPEPRAGEPAGEPASKPARPERFIWRTDAEGRVVVVTGALADVVGRDNSDIAGRSFVETARRLRLDPRGRLDEVLASRRSWSGVELDWPLQGGGARVPVTLGALPIFDDARRFGGFQGYGVLHVGRLRFEPPAAEPAPPAEAPEAAAELPEAAPLVSTGGKVVPLRPQLALPRFEDGAAAAGEPLTASERAAFDEISRALGAGARTGKGPARELIEAVGQATGCEPPAWPESDEAEPIGLARARALLDRLPVGVLVARGAQALYANRTLLDYLGYPDLTALAAEGGAARLFVGPRLQDASEGGANVLELRGEDGERLDADARLQAIDWDGGPATLVTLRSARPAAGAAEAARLGALENELARRQSEMEELRTTLEATGAAYAVLDRDGRIRSASGGFGRLLGEEPEALAGEPLAALFAEADRAAVADYLRGREPGADGLRASVRARKGALQLTLVGIGAEQRRCAVLRELGPRRGADEALEAARREAERANAAKTDFLAKVSHEVRTPLNAIIGFAEVMMEERFGPLGSERYKEYLKDIHTSGLHVLSLVNDLLDLSKIEAGKMELDVERIDANAMIAECVSIMQPQANRSRVLIRLSLWPRLPRVLADGRSLRQILLNLLSNAVKFNEAGGQVIVSSALTDAGYVVIRVKDTGIGMSESEIETALEPFRQVGPHKASGTGLGLPVTKALIEANRASFSITSRRNEGTLVEVAFPPPQVLAAE</sequence>
<dbReference type="SUPFAM" id="SSF47384">
    <property type="entry name" value="Homodimeric domain of signal transducing histidine kinase"/>
    <property type="match status" value="1"/>
</dbReference>
<dbReference type="KEGG" id="mtw:CQW49_06435"/>
<dbReference type="STRING" id="595536.GCA_000178815_03872"/>
<feature type="domain" description="PAS" evidence="9">
    <location>
        <begin position="542"/>
        <end position="606"/>
    </location>
</feature>
<evidence type="ECO:0000256" key="1">
    <source>
        <dbReference type="ARBA" id="ARBA00000085"/>
    </source>
</evidence>
<dbReference type="InterPro" id="IPR004358">
    <property type="entry name" value="Sig_transdc_His_kin-like_C"/>
</dbReference>
<reference evidence="11" key="1">
    <citation type="submission" date="2017-10" db="EMBL/GenBank/DDBJ databases">
        <title>Completed PacBio SMRT sequence of Methylosinus trichosporium OB3b reveals presence of a third large plasmid.</title>
        <authorList>
            <person name="Charles T.C."/>
            <person name="Lynch M.D.J."/>
            <person name="Heil J.R."/>
            <person name="Cheng J."/>
        </authorList>
    </citation>
    <scope>NUCLEOTIDE SEQUENCE [LARGE SCALE GENOMIC DNA]</scope>
    <source>
        <strain evidence="11">OB3b</strain>
    </source>
</reference>
<evidence type="ECO:0000256" key="5">
    <source>
        <dbReference type="ARBA" id="ARBA00022777"/>
    </source>
</evidence>
<dbReference type="Pfam" id="PF02518">
    <property type="entry name" value="HATPase_c"/>
    <property type="match status" value="1"/>
</dbReference>
<dbReference type="GO" id="GO:0000155">
    <property type="term" value="F:phosphorelay sensor kinase activity"/>
    <property type="evidence" value="ECO:0007669"/>
    <property type="project" value="InterPro"/>
</dbReference>
<dbReference type="SUPFAM" id="SSF55785">
    <property type="entry name" value="PYP-like sensor domain (PAS domain)"/>
    <property type="match status" value="2"/>
</dbReference>
<dbReference type="PRINTS" id="PR00344">
    <property type="entry name" value="BCTRLSENSOR"/>
</dbReference>
<proteinExistence type="predicted"/>
<feature type="domain" description="PAS" evidence="9">
    <location>
        <begin position="200"/>
        <end position="233"/>
    </location>
</feature>
<dbReference type="SMART" id="SM00091">
    <property type="entry name" value="PAS"/>
    <property type="match status" value="2"/>
</dbReference>
<dbReference type="SMART" id="SM00387">
    <property type="entry name" value="HATPase_c"/>
    <property type="match status" value="1"/>
</dbReference>
<dbReference type="CDD" id="cd00082">
    <property type="entry name" value="HisKA"/>
    <property type="match status" value="1"/>
</dbReference>
<dbReference type="InterPro" id="IPR003661">
    <property type="entry name" value="HisK_dim/P_dom"/>
</dbReference>
<dbReference type="InterPro" id="IPR003594">
    <property type="entry name" value="HATPase_dom"/>
</dbReference>
<keyword evidence="4" id="KW-0808">Transferase</keyword>
<comment type="catalytic activity">
    <reaction evidence="1">
        <text>ATP + protein L-histidine = ADP + protein N-phospho-L-histidine.</text>
        <dbReference type="EC" id="2.7.13.3"/>
    </reaction>
</comment>
<dbReference type="SMART" id="SM00388">
    <property type="entry name" value="HisKA"/>
    <property type="match status" value="1"/>
</dbReference>
<evidence type="ECO:0000256" key="2">
    <source>
        <dbReference type="ARBA" id="ARBA00012438"/>
    </source>
</evidence>
<keyword evidence="6" id="KW-0175">Coiled coil</keyword>
<dbReference type="PANTHER" id="PTHR43047:SF72">
    <property type="entry name" value="OSMOSENSING HISTIDINE PROTEIN KINASE SLN1"/>
    <property type="match status" value="1"/>
</dbReference>
<protein>
    <recommendedName>
        <fullName evidence="2">histidine kinase</fullName>
        <ecNumber evidence="2">2.7.13.3</ecNumber>
    </recommendedName>
</protein>
<name>A0A2D2D5Y9_METT3</name>
<accession>A0A2D2D5Y9</accession>
<dbReference type="AlphaFoldDB" id="A0A2D2D5Y9"/>
<dbReference type="PANTHER" id="PTHR43047">
    <property type="entry name" value="TWO-COMPONENT HISTIDINE PROTEIN KINASE"/>
    <property type="match status" value="1"/>
</dbReference>
<evidence type="ECO:0000256" key="7">
    <source>
        <dbReference type="SAM" id="MobiDB-lite"/>
    </source>
</evidence>
<dbReference type="InterPro" id="IPR005467">
    <property type="entry name" value="His_kinase_dom"/>
</dbReference>
<keyword evidence="5 10" id="KW-0418">Kinase</keyword>
<evidence type="ECO:0000256" key="6">
    <source>
        <dbReference type="SAM" id="Coils"/>
    </source>
</evidence>
<dbReference type="PROSITE" id="PS50112">
    <property type="entry name" value="PAS"/>
    <property type="match status" value="2"/>
</dbReference>
<dbReference type="InterPro" id="IPR000014">
    <property type="entry name" value="PAS"/>
</dbReference>
<keyword evidence="11" id="KW-1185">Reference proteome</keyword>
<dbReference type="Proteomes" id="UP000230709">
    <property type="component" value="Chromosome"/>
</dbReference>
<feature type="coiled-coil region" evidence="6">
    <location>
        <begin position="649"/>
        <end position="676"/>
    </location>
</feature>
<dbReference type="PROSITE" id="PS50109">
    <property type="entry name" value="HIS_KIN"/>
    <property type="match status" value="1"/>
</dbReference>
<evidence type="ECO:0000259" key="8">
    <source>
        <dbReference type="PROSITE" id="PS50109"/>
    </source>
</evidence>
<dbReference type="Gene3D" id="3.30.450.20">
    <property type="entry name" value="PAS domain"/>
    <property type="match status" value="2"/>
</dbReference>
<evidence type="ECO:0000256" key="3">
    <source>
        <dbReference type="ARBA" id="ARBA00022553"/>
    </source>
</evidence>
<feature type="compositionally biased region" description="Low complexity" evidence="7">
    <location>
        <begin position="170"/>
        <end position="191"/>
    </location>
</feature>
<organism evidence="10 11">
    <name type="scientific">Methylosinus trichosporium (strain ATCC 35070 / NCIMB 11131 / UNIQEM 75 / OB3b)</name>
    <dbReference type="NCBI Taxonomy" id="595536"/>
    <lineage>
        <taxon>Bacteria</taxon>
        <taxon>Pseudomonadati</taxon>
        <taxon>Pseudomonadota</taxon>
        <taxon>Alphaproteobacteria</taxon>
        <taxon>Hyphomicrobiales</taxon>
        <taxon>Methylocystaceae</taxon>
        <taxon>Methylosinus</taxon>
    </lineage>
</organism>
<evidence type="ECO:0000259" key="9">
    <source>
        <dbReference type="PROSITE" id="PS50112"/>
    </source>
</evidence>
<gene>
    <name evidence="10" type="ORF">CQW49_06435</name>
</gene>
<feature type="region of interest" description="Disordered" evidence="7">
    <location>
        <begin position="152"/>
        <end position="196"/>
    </location>
</feature>
<dbReference type="Pfam" id="PF13188">
    <property type="entry name" value="PAS_8"/>
    <property type="match status" value="1"/>
</dbReference>
<dbReference type="EMBL" id="CP023737">
    <property type="protein sequence ID" value="ATQ70259.1"/>
    <property type="molecule type" value="Genomic_DNA"/>
</dbReference>
<feature type="domain" description="Histidine kinase" evidence="8">
    <location>
        <begin position="676"/>
        <end position="894"/>
    </location>
</feature>
<evidence type="ECO:0000313" key="10">
    <source>
        <dbReference type="EMBL" id="ATQ70259.1"/>
    </source>
</evidence>
<dbReference type="Pfam" id="PF00512">
    <property type="entry name" value="HisKA"/>
    <property type="match status" value="1"/>
</dbReference>
<dbReference type="Gene3D" id="1.10.287.130">
    <property type="match status" value="1"/>
</dbReference>